<organism evidence="3 4">
    <name type="scientific">Halocaridina rubra</name>
    <name type="common">Hawaiian red shrimp</name>
    <dbReference type="NCBI Taxonomy" id="373956"/>
    <lineage>
        <taxon>Eukaryota</taxon>
        <taxon>Metazoa</taxon>
        <taxon>Ecdysozoa</taxon>
        <taxon>Arthropoda</taxon>
        <taxon>Crustacea</taxon>
        <taxon>Multicrustacea</taxon>
        <taxon>Malacostraca</taxon>
        <taxon>Eumalacostraca</taxon>
        <taxon>Eucarida</taxon>
        <taxon>Decapoda</taxon>
        <taxon>Pleocyemata</taxon>
        <taxon>Caridea</taxon>
        <taxon>Atyoidea</taxon>
        <taxon>Atyidae</taxon>
        <taxon>Halocaridina</taxon>
    </lineage>
</organism>
<feature type="domain" description="WH2" evidence="2">
    <location>
        <begin position="9"/>
        <end position="26"/>
    </location>
</feature>
<comment type="caution">
    <text evidence="3">The sequence shown here is derived from an EMBL/GenBank/DDBJ whole genome shotgun (WGS) entry which is preliminary data.</text>
</comment>
<dbReference type="AlphaFoldDB" id="A0AAN9A519"/>
<dbReference type="Pfam" id="PF02205">
    <property type="entry name" value="WH2"/>
    <property type="match status" value="1"/>
</dbReference>
<sequence>MERQPITDSRSQLLDQIRGGVQLNKVPVRDCDGNDAPKSYEAPIEGMALLLNRALMQRAQAIQSESDDEVDTEEDDDEWDDDAA</sequence>
<protein>
    <recommendedName>
        <fullName evidence="2">WH2 domain-containing protein</fullName>
    </recommendedName>
</protein>
<dbReference type="Gene3D" id="6.10.280.150">
    <property type="match status" value="1"/>
</dbReference>
<evidence type="ECO:0000313" key="3">
    <source>
        <dbReference type="EMBL" id="KAK7080961.1"/>
    </source>
</evidence>
<evidence type="ECO:0000259" key="2">
    <source>
        <dbReference type="PROSITE" id="PS51082"/>
    </source>
</evidence>
<dbReference type="PROSITE" id="PS51082">
    <property type="entry name" value="WH2"/>
    <property type="match status" value="1"/>
</dbReference>
<gene>
    <name evidence="3" type="ORF">SK128_011307</name>
</gene>
<dbReference type="Proteomes" id="UP001381693">
    <property type="component" value="Unassembled WGS sequence"/>
</dbReference>
<accession>A0AAN9A519</accession>
<dbReference type="InterPro" id="IPR003124">
    <property type="entry name" value="WH2_dom"/>
</dbReference>
<dbReference type="SMART" id="SM00246">
    <property type="entry name" value="WH2"/>
    <property type="match status" value="1"/>
</dbReference>
<evidence type="ECO:0000313" key="4">
    <source>
        <dbReference type="Proteomes" id="UP001381693"/>
    </source>
</evidence>
<name>A0AAN9A519_HALRR</name>
<proteinExistence type="predicted"/>
<feature type="compositionally biased region" description="Acidic residues" evidence="1">
    <location>
        <begin position="65"/>
        <end position="84"/>
    </location>
</feature>
<evidence type="ECO:0000256" key="1">
    <source>
        <dbReference type="SAM" id="MobiDB-lite"/>
    </source>
</evidence>
<keyword evidence="4" id="KW-1185">Reference proteome</keyword>
<reference evidence="3 4" key="1">
    <citation type="submission" date="2023-11" db="EMBL/GenBank/DDBJ databases">
        <title>Halocaridina rubra genome assembly.</title>
        <authorList>
            <person name="Smith C."/>
        </authorList>
    </citation>
    <scope>NUCLEOTIDE SEQUENCE [LARGE SCALE GENOMIC DNA]</scope>
    <source>
        <strain evidence="3">EP-1</strain>
        <tissue evidence="3">Whole</tissue>
    </source>
</reference>
<dbReference type="EMBL" id="JAXCGZ010005738">
    <property type="protein sequence ID" value="KAK7080961.1"/>
    <property type="molecule type" value="Genomic_DNA"/>
</dbReference>
<feature type="region of interest" description="Disordered" evidence="1">
    <location>
        <begin position="59"/>
        <end position="84"/>
    </location>
</feature>
<dbReference type="GO" id="GO:0003779">
    <property type="term" value="F:actin binding"/>
    <property type="evidence" value="ECO:0007669"/>
    <property type="project" value="InterPro"/>
</dbReference>